<dbReference type="InterPro" id="IPR008254">
    <property type="entry name" value="Flavodoxin/NO_synth"/>
</dbReference>
<dbReference type="PANTHER" id="PTHR39201">
    <property type="entry name" value="EXPORTED PROTEIN-RELATED"/>
    <property type="match status" value="1"/>
</dbReference>
<dbReference type="Proteomes" id="UP000243297">
    <property type="component" value="Unassembled WGS sequence"/>
</dbReference>
<evidence type="ECO:0000256" key="1">
    <source>
        <dbReference type="SAM" id="SignalP"/>
    </source>
</evidence>
<dbReference type="OrthoDB" id="9806505at2"/>
<dbReference type="SUPFAM" id="SSF52218">
    <property type="entry name" value="Flavoproteins"/>
    <property type="match status" value="1"/>
</dbReference>
<dbReference type="Gene3D" id="3.40.50.360">
    <property type="match status" value="1"/>
</dbReference>
<feature type="signal peptide" evidence="1">
    <location>
        <begin position="1"/>
        <end position="19"/>
    </location>
</feature>
<evidence type="ECO:0000313" key="4">
    <source>
        <dbReference type="Proteomes" id="UP000243297"/>
    </source>
</evidence>
<keyword evidence="1" id="KW-0732">Signal</keyword>
<gene>
    <name evidence="3" type="ORF">SAMN02745191_1195</name>
</gene>
<evidence type="ECO:0000313" key="3">
    <source>
        <dbReference type="EMBL" id="SJZ64661.1"/>
    </source>
</evidence>
<reference evidence="4" key="1">
    <citation type="submission" date="2017-02" db="EMBL/GenBank/DDBJ databases">
        <authorList>
            <person name="Varghese N."/>
            <person name="Submissions S."/>
        </authorList>
    </citation>
    <scope>NUCLEOTIDE SEQUENCE [LARGE SCALE GENOMIC DNA]</scope>
    <source>
        <strain evidence="4">ATCC 25662</strain>
    </source>
</reference>
<dbReference type="Pfam" id="PF12682">
    <property type="entry name" value="Flavodoxin_4"/>
    <property type="match status" value="1"/>
</dbReference>
<keyword evidence="4" id="KW-1185">Reference proteome</keyword>
<sequence length="224" mass="25249">MKKWIICFLGILLVFGLSACTSSNVNTQEAVIDNQPQENNSNKILIVYFSMPETSSSTDMSSEEENSTVVIDNEVMGNTQYFASIIQEYTQGTLFRIEPTTPYLTSHELLIDLASTEQKEEARPLIKNSIDNFEQYDIVFVGYPNWWGDMPMILYTFFDDYDFESKTIIPFNTHGGSGFSNTIETIKELEPAAIVSNQGLSISRNEIENSKSTITSRLDALAKN</sequence>
<dbReference type="NCBIfam" id="NF005389">
    <property type="entry name" value="PRK06934.1"/>
    <property type="match status" value="1"/>
</dbReference>
<accession>A0A1T4MCR1</accession>
<dbReference type="InterPro" id="IPR029039">
    <property type="entry name" value="Flavoprotein-like_sf"/>
</dbReference>
<feature type="chain" id="PRO_5039641269" evidence="1">
    <location>
        <begin position="20"/>
        <end position="224"/>
    </location>
</feature>
<dbReference type="PROSITE" id="PS51257">
    <property type="entry name" value="PROKAR_LIPOPROTEIN"/>
    <property type="match status" value="1"/>
</dbReference>
<dbReference type="RefSeq" id="WP_078711608.1">
    <property type="nucleotide sequence ID" value="NZ_FUWY01000003.1"/>
</dbReference>
<feature type="domain" description="Flavodoxin-like" evidence="2">
    <location>
        <begin position="75"/>
        <end position="197"/>
    </location>
</feature>
<name>A0A1T4MCR1_9FIRM</name>
<dbReference type="AlphaFoldDB" id="A0A1T4MCR1"/>
<dbReference type="GO" id="GO:0010181">
    <property type="term" value="F:FMN binding"/>
    <property type="evidence" value="ECO:0007669"/>
    <property type="project" value="InterPro"/>
</dbReference>
<dbReference type="EMBL" id="FUWY01000003">
    <property type="protein sequence ID" value="SJZ64661.1"/>
    <property type="molecule type" value="Genomic_DNA"/>
</dbReference>
<dbReference type="PANTHER" id="PTHR39201:SF1">
    <property type="entry name" value="FLAVODOXIN-LIKE DOMAIN-CONTAINING PROTEIN"/>
    <property type="match status" value="1"/>
</dbReference>
<evidence type="ECO:0000259" key="2">
    <source>
        <dbReference type="Pfam" id="PF12682"/>
    </source>
</evidence>
<organism evidence="3 4">
    <name type="scientific">Anaerorhabdus furcosa</name>
    <dbReference type="NCBI Taxonomy" id="118967"/>
    <lineage>
        <taxon>Bacteria</taxon>
        <taxon>Bacillati</taxon>
        <taxon>Bacillota</taxon>
        <taxon>Erysipelotrichia</taxon>
        <taxon>Erysipelotrichales</taxon>
        <taxon>Erysipelotrichaceae</taxon>
        <taxon>Anaerorhabdus</taxon>
    </lineage>
</organism>
<protein>
    <submittedName>
        <fullName evidence="3">Flavodoxin</fullName>
    </submittedName>
</protein>
<dbReference type="STRING" id="118967.SAMN02745191_1195"/>
<dbReference type="GO" id="GO:0016651">
    <property type="term" value="F:oxidoreductase activity, acting on NAD(P)H"/>
    <property type="evidence" value="ECO:0007669"/>
    <property type="project" value="UniProtKB-ARBA"/>
</dbReference>
<proteinExistence type="predicted"/>